<dbReference type="InterPro" id="IPR008928">
    <property type="entry name" value="6-hairpin_glycosidase_sf"/>
</dbReference>
<keyword evidence="11" id="KW-0472">Membrane</keyword>
<dbReference type="SUPFAM" id="SSF48208">
    <property type="entry name" value="Six-hairpin glycosidases"/>
    <property type="match status" value="1"/>
</dbReference>
<comment type="similarity">
    <text evidence="2 8 9">Belongs to the glycosyl hydrolase 9 (cellulase E) family.</text>
</comment>
<evidence type="ECO:0000256" key="6">
    <source>
        <dbReference type="ARBA" id="ARBA00023295"/>
    </source>
</evidence>
<keyword evidence="11" id="KW-0812">Transmembrane</keyword>
<gene>
    <name evidence="13" type="ORF">M408DRAFT_165367</name>
</gene>
<dbReference type="Proteomes" id="UP000054097">
    <property type="component" value="Unassembled WGS sequence"/>
</dbReference>
<feature type="chain" id="PRO_5005111232" description="Endoglucanase" evidence="9">
    <location>
        <begin position="27"/>
        <end position="600"/>
    </location>
</feature>
<sequence length="600" mass="64704">MKARVSRIQTAIYTVFISFHFSSVLAQVQLPTPAWVPPTADSGTLESPNADRPNPQWSTLLGELLYFYDAQRSGKLGAANRVPWRNDSLTGDGQQGGVDLSGGYYDAGDYIKATFPLSWTLTSICWGALEYGAGYQAANQTAYLDSALRWGLDWLIKAHPSPNTLYVQVGDDHRDNNYWGGDQNIPTQRPVYQINDTNPGTDAAASTAAAFSSCSLLYANRTLVATATIPPAIVNTTYSNTLLTHARQLLNFAVNATGGMQRYQDGAQLGDAYPSTGYYDDLALAATFLGMSDSSATNLQLAKTYWDQGGLSQGDIALDWDSKVAAVPVLMSQVLASSQALSSTQDAPFWKSKAEAMLDQVVAANGPGVLTAGGLLYFEGTSNLASLNPALNSAMLLVKYAPLATSTSKMNDYLAFAKLQVDYVLGNNPMQVPYVVGINPNSPQNPHSAPASGGTDIANINSSPPTEAHVIYGAVVGGPDKNDDFWDERKDWVQTEVALDYNAPMLYLAAWKVATDGNDPYYVRLLSGARDSHRPPGSSRPCSDPNDFCSTNNPYEFTQAEQIAVAVVMGLGGVIVLVLAMWYAFECWRHKDTKPVTKPV</sequence>
<comment type="catalytic activity">
    <reaction evidence="1 9">
        <text>Endohydrolysis of (1-&gt;4)-beta-D-glucosidic linkages in cellulose, lichenin and cereal beta-D-glucans.</text>
        <dbReference type="EC" id="3.2.1.4"/>
    </reaction>
</comment>
<evidence type="ECO:0000256" key="11">
    <source>
        <dbReference type="SAM" id="Phobius"/>
    </source>
</evidence>
<feature type="transmembrane region" description="Helical" evidence="11">
    <location>
        <begin position="563"/>
        <end position="585"/>
    </location>
</feature>
<accession>A0A0C2XEE1</accession>
<evidence type="ECO:0000256" key="3">
    <source>
        <dbReference type="ARBA" id="ARBA00022801"/>
    </source>
</evidence>
<keyword evidence="5 8" id="KW-0119">Carbohydrate metabolism</keyword>
<dbReference type="Gene3D" id="1.50.10.10">
    <property type="match status" value="1"/>
</dbReference>
<evidence type="ECO:0000256" key="10">
    <source>
        <dbReference type="SAM" id="MobiDB-lite"/>
    </source>
</evidence>
<dbReference type="EMBL" id="KN824298">
    <property type="protein sequence ID" value="KIM27482.1"/>
    <property type="molecule type" value="Genomic_DNA"/>
</dbReference>
<reference evidence="14" key="2">
    <citation type="submission" date="2015-01" db="EMBL/GenBank/DDBJ databases">
        <title>Evolutionary Origins and Diversification of the Mycorrhizal Mutualists.</title>
        <authorList>
            <consortium name="DOE Joint Genome Institute"/>
            <consortium name="Mycorrhizal Genomics Consortium"/>
            <person name="Kohler A."/>
            <person name="Kuo A."/>
            <person name="Nagy L.G."/>
            <person name="Floudas D."/>
            <person name="Copeland A."/>
            <person name="Barry K.W."/>
            <person name="Cichocki N."/>
            <person name="Veneault-Fourrey C."/>
            <person name="LaButti K."/>
            <person name="Lindquist E.A."/>
            <person name="Lipzen A."/>
            <person name="Lundell T."/>
            <person name="Morin E."/>
            <person name="Murat C."/>
            <person name="Riley R."/>
            <person name="Ohm R."/>
            <person name="Sun H."/>
            <person name="Tunlid A."/>
            <person name="Henrissat B."/>
            <person name="Grigoriev I.V."/>
            <person name="Hibbett D.S."/>
            <person name="Martin F."/>
        </authorList>
    </citation>
    <scope>NUCLEOTIDE SEQUENCE [LARGE SCALE GENOMIC DNA]</scope>
    <source>
        <strain evidence="14">MAFF 305830</strain>
    </source>
</reference>
<feature type="active site" evidence="8">
    <location>
        <position position="487"/>
    </location>
</feature>
<evidence type="ECO:0000256" key="8">
    <source>
        <dbReference type="PROSITE-ProRule" id="PRU10060"/>
    </source>
</evidence>
<dbReference type="InterPro" id="IPR001701">
    <property type="entry name" value="Glyco_hydro_9"/>
</dbReference>
<dbReference type="PANTHER" id="PTHR22298">
    <property type="entry name" value="ENDO-1,4-BETA-GLUCANASE"/>
    <property type="match status" value="1"/>
</dbReference>
<keyword evidence="4 9" id="KW-0136">Cellulose degradation</keyword>
<dbReference type="AlphaFoldDB" id="A0A0C2XEE1"/>
<name>A0A0C2XEE1_SERVB</name>
<evidence type="ECO:0000256" key="5">
    <source>
        <dbReference type="ARBA" id="ARBA00023277"/>
    </source>
</evidence>
<evidence type="ECO:0000256" key="2">
    <source>
        <dbReference type="ARBA" id="ARBA00007072"/>
    </source>
</evidence>
<reference evidence="13 14" key="1">
    <citation type="submission" date="2014-04" db="EMBL/GenBank/DDBJ databases">
        <authorList>
            <consortium name="DOE Joint Genome Institute"/>
            <person name="Kuo A."/>
            <person name="Zuccaro A."/>
            <person name="Kohler A."/>
            <person name="Nagy L.G."/>
            <person name="Floudas D."/>
            <person name="Copeland A."/>
            <person name="Barry K.W."/>
            <person name="Cichocki N."/>
            <person name="Veneault-Fourrey C."/>
            <person name="LaButti K."/>
            <person name="Lindquist E.A."/>
            <person name="Lipzen A."/>
            <person name="Lundell T."/>
            <person name="Morin E."/>
            <person name="Murat C."/>
            <person name="Sun H."/>
            <person name="Tunlid A."/>
            <person name="Henrissat B."/>
            <person name="Grigoriev I.V."/>
            <person name="Hibbett D.S."/>
            <person name="Martin F."/>
            <person name="Nordberg H.P."/>
            <person name="Cantor M.N."/>
            <person name="Hua S.X."/>
        </authorList>
    </citation>
    <scope>NUCLEOTIDE SEQUENCE [LARGE SCALE GENOMIC DNA]</scope>
    <source>
        <strain evidence="13 14">MAFF 305830</strain>
    </source>
</reference>
<dbReference type="OrthoDB" id="10257085at2759"/>
<dbReference type="EC" id="3.2.1.4" evidence="9"/>
<keyword evidence="3 8" id="KW-0378">Hydrolase</keyword>
<evidence type="ECO:0000313" key="14">
    <source>
        <dbReference type="Proteomes" id="UP000054097"/>
    </source>
</evidence>
<keyword evidence="11" id="KW-1133">Transmembrane helix</keyword>
<evidence type="ECO:0000256" key="9">
    <source>
        <dbReference type="RuleBase" id="RU361166"/>
    </source>
</evidence>
<dbReference type="GO" id="GO:0008810">
    <property type="term" value="F:cellulase activity"/>
    <property type="evidence" value="ECO:0007669"/>
    <property type="project" value="UniProtKB-EC"/>
</dbReference>
<dbReference type="HOGENOM" id="CLU_008926_1_5_1"/>
<feature type="active site" evidence="8">
    <location>
        <position position="496"/>
    </location>
</feature>
<evidence type="ECO:0000259" key="12">
    <source>
        <dbReference type="Pfam" id="PF00759"/>
    </source>
</evidence>
<dbReference type="GO" id="GO:0030245">
    <property type="term" value="P:cellulose catabolic process"/>
    <property type="evidence" value="ECO:0007669"/>
    <property type="project" value="UniProtKB-KW"/>
</dbReference>
<feature type="signal peptide" evidence="9">
    <location>
        <begin position="1"/>
        <end position="26"/>
    </location>
</feature>
<keyword evidence="14" id="KW-1185">Reference proteome</keyword>
<dbReference type="Pfam" id="PF00759">
    <property type="entry name" value="Glyco_hydro_9"/>
    <property type="match status" value="1"/>
</dbReference>
<evidence type="ECO:0000256" key="7">
    <source>
        <dbReference type="ARBA" id="ARBA00023326"/>
    </source>
</evidence>
<dbReference type="InterPro" id="IPR012341">
    <property type="entry name" value="6hp_glycosidase-like_sf"/>
</dbReference>
<dbReference type="PROSITE" id="PS00698">
    <property type="entry name" value="GH9_3"/>
    <property type="match status" value="1"/>
</dbReference>
<feature type="region of interest" description="Disordered" evidence="10">
    <location>
        <begin position="441"/>
        <end position="460"/>
    </location>
</feature>
<protein>
    <recommendedName>
        <fullName evidence="9">Endoglucanase</fullName>
        <ecNumber evidence="9">3.2.1.4</ecNumber>
    </recommendedName>
</protein>
<dbReference type="STRING" id="933852.A0A0C2XEE1"/>
<evidence type="ECO:0000313" key="13">
    <source>
        <dbReference type="EMBL" id="KIM27482.1"/>
    </source>
</evidence>
<organism evidence="13 14">
    <name type="scientific">Serendipita vermifera MAFF 305830</name>
    <dbReference type="NCBI Taxonomy" id="933852"/>
    <lineage>
        <taxon>Eukaryota</taxon>
        <taxon>Fungi</taxon>
        <taxon>Dikarya</taxon>
        <taxon>Basidiomycota</taxon>
        <taxon>Agaricomycotina</taxon>
        <taxon>Agaricomycetes</taxon>
        <taxon>Sebacinales</taxon>
        <taxon>Serendipitaceae</taxon>
        <taxon>Serendipita</taxon>
    </lineage>
</organism>
<evidence type="ECO:0000256" key="1">
    <source>
        <dbReference type="ARBA" id="ARBA00000966"/>
    </source>
</evidence>
<keyword evidence="7 8" id="KW-0624">Polysaccharide degradation</keyword>
<keyword evidence="6 8" id="KW-0326">Glycosidase</keyword>
<feature type="domain" description="Glycoside hydrolase family 9" evidence="12">
    <location>
        <begin position="58"/>
        <end position="508"/>
    </location>
</feature>
<keyword evidence="9" id="KW-0732">Signal</keyword>
<proteinExistence type="inferred from homology"/>
<evidence type="ECO:0000256" key="4">
    <source>
        <dbReference type="ARBA" id="ARBA00023001"/>
    </source>
</evidence>
<dbReference type="InterPro" id="IPR033126">
    <property type="entry name" value="Glyco_hydro_9_Asp/Glu_AS"/>
</dbReference>